<dbReference type="InterPro" id="IPR026126">
    <property type="entry name" value="BABAM1"/>
</dbReference>
<evidence type="ECO:0000256" key="5">
    <source>
        <dbReference type="ARBA" id="ARBA00023242"/>
    </source>
</evidence>
<gene>
    <name evidence="7" type="ORF">LSINAPIS_LOCUS13480</name>
</gene>
<keyword evidence="2" id="KW-0963">Cytoplasm</keyword>
<evidence type="ECO:0008006" key="9">
    <source>
        <dbReference type="Google" id="ProtNLM"/>
    </source>
</evidence>
<keyword evidence="3" id="KW-0227">DNA damage</keyword>
<keyword evidence="4" id="KW-0234">DNA repair</keyword>
<proteinExistence type="predicted"/>
<dbReference type="GO" id="GO:0070531">
    <property type="term" value="C:BRCA1-A complex"/>
    <property type="evidence" value="ECO:0007669"/>
    <property type="project" value="InterPro"/>
</dbReference>
<dbReference type="GO" id="GO:0045739">
    <property type="term" value="P:positive regulation of DNA repair"/>
    <property type="evidence" value="ECO:0007669"/>
    <property type="project" value="InterPro"/>
</dbReference>
<dbReference type="PANTHER" id="PTHR15660">
    <property type="entry name" value="BRISC AND BRCA1-A COMPLEX MEMBER 1"/>
    <property type="match status" value="1"/>
</dbReference>
<sequence>MVRDARMDTPESLSPQDKELSLSRDSVANKKDYNYAELREKALENFQKPNLPNINIPERIVICLDVCYDDQNSLYRLGDGTTFTPTAMYKRVLNFFIYSKYAINKKTEFALIVLKNSEACLLQGFTNNIKDIIGKIDYVNGEESNTSSFDFKNILTIIRDEIEVPEYEQSKCMIPPPFIIRMLILYGRSNFVV</sequence>
<accession>A0A5E4R2F6</accession>
<dbReference type="GO" id="GO:0006302">
    <property type="term" value="P:double-strand break repair"/>
    <property type="evidence" value="ECO:0007669"/>
    <property type="project" value="TreeGrafter"/>
</dbReference>
<keyword evidence="5" id="KW-0539">Nucleus</keyword>
<dbReference type="CDD" id="cd21502">
    <property type="entry name" value="vWA_BABAM1"/>
    <property type="match status" value="1"/>
</dbReference>
<dbReference type="EMBL" id="FZQP02006776">
    <property type="protein sequence ID" value="VVD03494.1"/>
    <property type="molecule type" value="Genomic_DNA"/>
</dbReference>
<evidence type="ECO:0000256" key="2">
    <source>
        <dbReference type="ARBA" id="ARBA00022490"/>
    </source>
</evidence>
<dbReference type="Proteomes" id="UP000324832">
    <property type="component" value="Unassembled WGS sequence"/>
</dbReference>
<dbReference type="AlphaFoldDB" id="A0A5E4R2F6"/>
<evidence type="ECO:0000256" key="6">
    <source>
        <dbReference type="SAM" id="MobiDB-lite"/>
    </source>
</evidence>
<evidence type="ECO:0000313" key="7">
    <source>
        <dbReference type="EMBL" id="VVD03494.1"/>
    </source>
</evidence>
<evidence type="ECO:0000256" key="3">
    <source>
        <dbReference type="ARBA" id="ARBA00022763"/>
    </source>
</evidence>
<comment type="subcellular location">
    <subcellularLocation>
        <location evidence="1">Nucleus</location>
    </subcellularLocation>
</comment>
<reference evidence="7 8" key="1">
    <citation type="submission" date="2017-07" db="EMBL/GenBank/DDBJ databases">
        <authorList>
            <person name="Talla V."/>
            <person name="Backstrom N."/>
        </authorList>
    </citation>
    <scope>NUCLEOTIDE SEQUENCE [LARGE SCALE GENOMIC DNA]</scope>
</reference>
<evidence type="ECO:0000313" key="8">
    <source>
        <dbReference type="Proteomes" id="UP000324832"/>
    </source>
</evidence>
<dbReference type="GO" id="GO:0070552">
    <property type="term" value="C:BRISC complex"/>
    <property type="evidence" value="ECO:0007669"/>
    <property type="project" value="InterPro"/>
</dbReference>
<name>A0A5E4R2F6_9NEOP</name>
<dbReference type="GO" id="GO:0007095">
    <property type="term" value="P:mitotic G2 DNA damage checkpoint signaling"/>
    <property type="evidence" value="ECO:0007669"/>
    <property type="project" value="TreeGrafter"/>
</dbReference>
<evidence type="ECO:0000256" key="1">
    <source>
        <dbReference type="ARBA" id="ARBA00004123"/>
    </source>
</evidence>
<protein>
    <recommendedName>
        <fullName evidence="9">BRISC and BRCA1-A complex member 1</fullName>
    </recommendedName>
</protein>
<feature type="region of interest" description="Disordered" evidence="6">
    <location>
        <begin position="1"/>
        <end position="21"/>
    </location>
</feature>
<dbReference type="GO" id="GO:0016604">
    <property type="term" value="C:nuclear body"/>
    <property type="evidence" value="ECO:0007669"/>
    <property type="project" value="TreeGrafter"/>
</dbReference>
<keyword evidence="8" id="KW-1185">Reference proteome</keyword>
<dbReference type="PANTHER" id="PTHR15660:SF1">
    <property type="entry name" value="BRISC AND BRCA1-A COMPLEX MEMBER 1"/>
    <property type="match status" value="1"/>
</dbReference>
<evidence type="ECO:0000256" key="4">
    <source>
        <dbReference type="ARBA" id="ARBA00023204"/>
    </source>
</evidence>
<organism evidence="7 8">
    <name type="scientific">Leptidea sinapis</name>
    <dbReference type="NCBI Taxonomy" id="189913"/>
    <lineage>
        <taxon>Eukaryota</taxon>
        <taxon>Metazoa</taxon>
        <taxon>Ecdysozoa</taxon>
        <taxon>Arthropoda</taxon>
        <taxon>Hexapoda</taxon>
        <taxon>Insecta</taxon>
        <taxon>Pterygota</taxon>
        <taxon>Neoptera</taxon>
        <taxon>Endopterygota</taxon>
        <taxon>Lepidoptera</taxon>
        <taxon>Glossata</taxon>
        <taxon>Ditrysia</taxon>
        <taxon>Papilionoidea</taxon>
        <taxon>Pieridae</taxon>
        <taxon>Dismorphiinae</taxon>
        <taxon>Leptidea</taxon>
    </lineage>
</organism>